<keyword evidence="4" id="KW-1185">Reference proteome</keyword>
<sequence>MSLLLQHRYHGLPTSRHVVSAEGAPFRLRPVVVRSPTSHSSLRSLPDGAQAVSAVQQQEQQNRDQHLPESSSSLSAPHSEEAIHEDACRPGTSTSAITHQTRHSSGSPDSSSIPSLLPPAENPSPSSSTTSTPTGSNASSSPSPSSSPNSSSTASGQPQFKPRNARYPGVSYNRNKPQHQHQHQQHSNKYGQQHQPYNQYSNRTDGPSTSGSRTSWPAAAASSSSSPQQQQQQLSPPPYARAMAYLPRTLLQLQFQQQPLRQRPAFLEAYPVPPGKNYNINSFLGKRDLHGGQYLVPQSAYQSFVESYFEALQEGYQLFLTENYHQQVYKYFVELDWDWDTDLDLVMEVTPKLMQLVAQVAGDFYKYKYPSSVTSIRTPYRIHLNYPKLITTELLAHLCRDRILEACRTQLSQYSVDWERLIDFPHGSLRLMGSRKGHYMDSDPAWVLEKSYYPAKLMDDGKWHPGRLTTQLLMAASIFPGPQQVAEFERSSAYLDVVFGDMAAYKKKIEERQLRRQQQQSSSSSSAAAPPVSGSSGVLPQLPPGSSKYPLYVKLQVQPDETVSLNIHVKSRFRTKNKQAFVDGGQVASQQQLQQQQGPPFSQPLSTIETPSVEGTPEQQQQQEQQRLPAAGSCCEQPAPEQETAAEPARHHVGVVSGLGETPTGVLLPETLPVPAEPASTATAAAALEATPAGVTAAGASATAAEAAPAAPAAPAGAASQQPLSTGGCCCPSDAPQLPPHGGAPAAAASQCSSSADDAVLQQQQQQTQTQSEAAPAGQSPSIHPT</sequence>
<dbReference type="InterPro" id="IPR056443">
    <property type="entry name" value="AEP_C962R"/>
</dbReference>
<reference evidence="3 4" key="1">
    <citation type="journal article" date="2021" name="Sci. Rep.">
        <title>Genome sequencing of the multicellular alga Astrephomene provides insights into convergent evolution of germ-soma differentiation.</title>
        <authorList>
            <person name="Yamashita S."/>
            <person name="Yamamoto K."/>
            <person name="Matsuzaki R."/>
            <person name="Suzuki S."/>
            <person name="Yamaguchi H."/>
            <person name="Hirooka S."/>
            <person name="Minakuchi Y."/>
            <person name="Miyagishima S."/>
            <person name="Kawachi M."/>
            <person name="Toyoda A."/>
            <person name="Nozaki H."/>
        </authorList>
    </citation>
    <scope>NUCLEOTIDE SEQUENCE [LARGE SCALE GENOMIC DNA]</scope>
    <source>
        <strain evidence="3 4">NIES-4017</strain>
    </source>
</reference>
<feature type="compositionally biased region" description="Low complexity" evidence="1">
    <location>
        <begin position="584"/>
        <end position="606"/>
    </location>
</feature>
<gene>
    <name evidence="3" type="ORF">Agub_g13580</name>
</gene>
<evidence type="ECO:0000256" key="1">
    <source>
        <dbReference type="SAM" id="MobiDB-lite"/>
    </source>
</evidence>
<comment type="caution">
    <text evidence="3">The sequence shown here is derived from an EMBL/GenBank/DDBJ whole genome shotgun (WGS) entry which is preliminary data.</text>
</comment>
<feature type="region of interest" description="Disordered" evidence="1">
    <location>
        <begin position="583"/>
        <end position="674"/>
    </location>
</feature>
<name>A0AAD3E1Q2_9CHLO</name>
<evidence type="ECO:0000313" key="4">
    <source>
        <dbReference type="Proteomes" id="UP001054857"/>
    </source>
</evidence>
<dbReference type="EMBL" id="BMAR01000048">
    <property type="protein sequence ID" value="GFR51272.1"/>
    <property type="molecule type" value="Genomic_DNA"/>
</dbReference>
<feature type="region of interest" description="Disordered" evidence="1">
    <location>
        <begin position="36"/>
        <end position="237"/>
    </location>
</feature>
<feature type="compositionally biased region" description="Basic residues" evidence="1">
    <location>
        <begin position="176"/>
        <end position="186"/>
    </location>
</feature>
<feature type="compositionally biased region" description="Low complexity" evidence="1">
    <location>
        <begin position="217"/>
        <end position="234"/>
    </location>
</feature>
<feature type="compositionally biased region" description="Low complexity" evidence="1">
    <location>
        <begin position="123"/>
        <end position="155"/>
    </location>
</feature>
<evidence type="ECO:0000313" key="3">
    <source>
        <dbReference type="EMBL" id="GFR51272.1"/>
    </source>
</evidence>
<feature type="region of interest" description="Disordered" evidence="1">
    <location>
        <begin position="512"/>
        <end position="543"/>
    </location>
</feature>
<feature type="compositionally biased region" description="Low complexity" evidence="1">
    <location>
        <begin position="695"/>
        <end position="719"/>
    </location>
</feature>
<feature type="compositionally biased region" description="Low complexity" evidence="1">
    <location>
        <begin position="636"/>
        <end position="647"/>
    </location>
</feature>
<dbReference type="AlphaFoldDB" id="A0AAD3E1Q2"/>
<feature type="compositionally biased region" description="Low complexity" evidence="1">
    <location>
        <begin position="104"/>
        <end position="115"/>
    </location>
</feature>
<protein>
    <recommendedName>
        <fullName evidence="2">C962R-like N-terminal AEP domain-containing protein</fullName>
    </recommendedName>
</protein>
<dbReference type="Proteomes" id="UP001054857">
    <property type="component" value="Unassembled WGS sequence"/>
</dbReference>
<accession>A0AAD3E1Q2</accession>
<feature type="compositionally biased region" description="Low complexity" evidence="1">
    <location>
        <begin position="517"/>
        <end position="538"/>
    </location>
</feature>
<feature type="domain" description="C962R-like N-terminal AEP" evidence="2">
    <location>
        <begin position="290"/>
        <end position="451"/>
    </location>
</feature>
<evidence type="ECO:0000259" key="2">
    <source>
        <dbReference type="Pfam" id="PF23162"/>
    </source>
</evidence>
<feature type="compositionally biased region" description="Polar residues" evidence="1">
    <location>
        <begin position="187"/>
        <end position="215"/>
    </location>
</feature>
<dbReference type="Pfam" id="PF23162">
    <property type="entry name" value="AEP_C962R"/>
    <property type="match status" value="1"/>
</dbReference>
<organism evidence="3 4">
    <name type="scientific">Astrephomene gubernaculifera</name>
    <dbReference type="NCBI Taxonomy" id="47775"/>
    <lineage>
        <taxon>Eukaryota</taxon>
        <taxon>Viridiplantae</taxon>
        <taxon>Chlorophyta</taxon>
        <taxon>core chlorophytes</taxon>
        <taxon>Chlorophyceae</taxon>
        <taxon>CS clade</taxon>
        <taxon>Chlamydomonadales</taxon>
        <taxon>Astrephomenaceae</taxon>
        <taxon>Astrephomene</taxon>
    </lineage>
</organism>
<feature type="region of interest" description="Disordered" evidence="1">
    <location>
        <begin position="695"/>
        <end position="786"/>
    </location>
</feature>
<feature type="compositionally biased region" description="Low complexity" evidence="1">
    <location>
        <begin position="68"/>
        <end position="77"/>
    </location>
</feature>
<feature type="compositionally biased region" description="Basic and acidic residues" evidence="1">
    <location>
        <begin position="78"/>
        <end position="88"/>
    </location>
</feature>
<proteinExistence type="predicted"/>
<feature type="compositionally biased region" description="Low complexity" evidence="1">
    <location>
        <begin position="49"/>
        <end position="60"/>
    </location>
</feature>
<feature type="compositionally biased region" description="Low complexity" evidence="1">
    <location>
        <begin position="740"/>
        <end position="771"/>
    </location>
</feature>